<comment type="caution">
    <text evidence="1">The sequence shown here is derived from an EMBL/GenBank/DDBJ whole genome shotgun (WGS) entry which is preliminary data.</text>
</comment>
<gene>
    <name evidence="1" type="ORF">MPEBLZ_03447</name>
</gene>
<proteinExistence type="predicted"/>
<protein>
    <submittedName>
        <fullName evidence="1">Transposase zinc-ribbon domain protein</fullName>
    </submittedName>
</protein>
<name>A0A0P8A1W3_9EURY</name>
<evidence type="ECO:0000313" key="2">
    <source>
        <dbReference type="Proteomes" id="UP000050360"/>
    </source>
</evidence>
<sequence>MIEDDLDAIEKEMLEDLKKPKGRRILVCPVCGSTEVTYYMGLKTGYQYQCNSCNYVGAVVLEMEC</sequence>
<dbReference type="EMBL" id="LKCM01000277">
    <property type="protein sequence ID" value="KPQ42007.1"/>
    <property type="molecule type" value="Genomic_DNA"/>
</dbReference>
<organism evidence="1 2">
    <name type="scientific">Candidatus Methanoperedens nitratireducens</name>
    <dbReference type="NCBI Taxonomy" id="1392998"/>
    <lineage>
        <taxon>Archaea</taxon>
        <taxon>Methanobacteriati</taxon>
        <taxon>Methanobacteriota</taxon>
        <taxon>Stenosarchaea group</taxon>
        <taxon>Methanomicrobia</taxon>
        <taxon>Methanosarcinales</taxon>
        <taxon>ANME-2 cluster</taxon>
        <taxon>Candidatus Methanoperedentaceae</taxon>
        <taxon>Candidatus Methanoperedens</taxon>
    </lineage>
</organism>
<evidence type="ECO:0000313" key="1">
    <source>
        <dbReference type="EMBL" id="KPQ42007.1"/>
    </source>
</evidence>
<dbReference type="AlphaFoldDB" id="A0A0P8A1W3"/>
<dbReference type="Proteomes" id="UP000050360">
    <property type="component" value="Unassembled WGS sequence"/>
</dbReference>
<reference evidence="1 2" key="1">
    <citation type="submission" date="2015-09" db="EMBL/GenBank/DDBJ databases">
        <title>A metagenomics-based metabolic model of nitrate-dependent anaerobic oxidation of methane by Methanoperedens-like archaea.</title>
        <authorList>
            <person name="Arshad A."/>
            <person name="Speth D.R."/>
            <person name="De Graaf R.M."/>
            <person name="Op Den Camp H.J."/>
            <person name="Jetten M.S."/>
            <person name="Welte C.U."/>
        </authorList>
    </citation>
    <scope>NUCLEOTIDE SEQUENCE [LARGE SCALE GENOMIC DNA]</scope>
</reference>
<accession>A0A0P8A1W3</accession>